<dbReference type="PANTHER" id="PTHR43153">
    <property type="entry name" value="ELECTRON TRANSFER FLAVOPROTEIN ALPHA"/>
    <property type="match status" value="1"/>
</dbReference>
<comment type="similarity">
    <text evidence="1">Belongs to the ETF alpha-subunit/FixB family.</text>
</comment>
<protein>
    <submittedName>
        <fullName evidence="4">Electron transfer flavoprotein subunit alpha/FixB family protein</fullName>
    </submittedName>
</protein>
<keyword evidence="2" id="KW-0249">Electron transport</keyword>
<proteinExistence type="inferred from homology"/>
<gene>
    <name evidence="4" type="ORF">QVH07_05880</name>
</gene>
<dbReference type="InterPro" id="IPR014730">
    <property type="entry name" value="ETF_a/b_N"/>
</dbReference>
<dbReference type="EMBL" id="JAUEPH010000002">
    <property type="protein sequence ID" value="MDN3203666.1"/>
    <property type="molecule type" value="Genomic_DNA"/>
</dbReference>
<organism evidence="4 5">
    <name type="scientific">Algoriphagus sediminis</name>
    <dbReference type="NCBI Taxonomy" id="3057113"/>
    <lineage>
        <taxon>Bacteria</taxon>
        <taxon>Pseudomonadati</taxon>
        <taxon>Bacteroidota</taxon>
        <taxon>Cytophagia</taxon>
        <taxon>Cytophagales</taxon>
        <taxon>Cyclobacteriaceae</taxon>
        <taxon>Algoriphagus</taxon>
    </lineage>
</organism>
<evidence type="ECO:0000256" key="2">
    <source>
        <dbReference type="ARBA" id="ARBA00022982"/>
    </source>
</evidence>
<name>A0ABT7YB47_9BACT</name>
<dbReference type="InterPro" id="IPR029035">
    <property type="entry name" value="DHS-like_NAD/FAD-binding_dom"/>
</dbReference>
<feature type="domain" description="Electron transfer flavoprotein alpha/beta-subunit N-terminal" evidence="3">
    <location>
        <begin position="3"/>
        <end position="188"/>
    </location>
</feature>
<evidence type="ECO:0000313" key="5">
    <source>
        <dbReference type="Proteomes" id="UP001171916"/>
    </source>
</evidence>
<accession>A0ABT7YB47</accession>
<dbReference type="PANTHER" id="PTHR43153:SF1">
    <property type="entry name" value="ELECTRON TRANSFER FLAVOPROTEIN SUBUNIT ALPHA, MITOCHONDRIAL"/>
    <property type="match status" value="1"/>
</dbReference>
<evidence type="ECO:0000313" key="4">
    <source>
        <dbReference type="EMBL" id="MDN3203666.1"/>
    </source>
</evidence>
<dbReference type="SUPFAM" id="SSF52402">
    <property type="entry name" value="Adenine nucleotide alpha hydrolases-like"/>
    <property type="match status" value="1"/>
</dbReference>
<dbReference type="Gene3D" id="3.40.50.620">
    <property type="entry name" value="HUPs"/>
    <property type="match status" value="1"/>
</dbReference>
<reference evidence="4" key="1">
    <citation type="submission" date="2023-06" db="EMBL/GenBank/DDBJ databases">
        <title>Robiginitalea aurantiacus sp. nov. and Algoriphagus sediminis sp. nov., isolated from coastal sediment.</title>
        <authorList>
            <person name="Zhou Z.Y."/>
            <person name="An J."/>
            <person name="Jia Y.W."/>
            <person name="Du Z.J."/>
        </authorList>
    </citation>
    <scope>NUCLEOTIDE SEQUENCE</scope>
    <source>
        <strain evidence="4">C2-7</strain>
    </source>
</reference>
<dbReference type="Gene3D" id="3.40.50.1220">
    <property type="entry name" value="TPP-binding domain"/>
    <property type="match status" value="1"/>
</dbReference>
<dbReference type="SMART" id="SM00893">
    <property type="entry name" value="ETF"/>
    <property type="match status" value="1"/>
</dbReference>
<evidence type="ECO:0000259" key="3">
    <source>
        <dbReference type="SMART" id="SM00893"/>
    </source>
</evidence>
<sequence length="322" mass="33009">MSVLVYIEHADGQIKKTSLEAISFAKGLVDKTGEGDVVAVALGSIESAALAKAGSAGASKVMHDPNDKLSAGVIQAHASAVASAFKQTGAKTVVMAKSSLADAVAARLAIKINAGLVSNVVELPNTDGGYTVKRSIYTGKAFAETSLATENKILAIKKNAADLITDGADAQVEQFDAGVADSDFAAKITSTDRATGDVLLPEADIVVSGGRGLKGPENWGMIEDMAKTLGAATGCSKPVSDIGWRPHHEHVGQTGIKVAPSLYIAVGISGAIQHLAGVNSSKCIVVINKDPEAPFFKAADYGIVGDAFDVVPKLTEALKAEL</sequence>
<keyword evidence="5" id="KW-1185">Reference proteome</keyword>
<dbReference type="InterPro" id="IPR014731">
    <property type="entry name" value="ETF_asu_C"/>
</dbReference>
<dbReference type="InterPro" id="IPR014729">
    <property type="entry name" value="Rossmann-like_a/b/a_fold"/>
</dbReference>
<evidence type="ECO:0000256" key="1">
    <source>
        <dbReference type="ARBA" id="ARBA00005817"/>
    </source>
</evidence>
<keyword evidence="2" id="KW-0813">Transport</keyword>
<dbReference type="Pfam" id="PF01012">
    <property type="entry name" value="ETF"/>
    <property type="match status" value="1"/>
</dbReference>
<dbReference type="PIRSF" id="PIRSF000089">
    <property type="entry name" value="Electra_flavoP_a"/>
    <property type="match status" value="1"/>
</dbReference>
<dbReference type="Pfam" id="PF00766">
    <property type="entry name" value="ETF_alpha"/>
    <property type="match status" value="1"/>
</dbReference>
<dbReference type="Proteomes" id="UP001171916">
    <property type="component" value="Unassembled WGS sequence"/>
</dbReference>
<comment type="caution">
    <text evidence="4">The sequence shown here is derived from an EMBL/GenBank/DDBJ whole genome shotgun (WGS) entry which is preliminary data.</text>
</comment>
<dbReference type="SUPFAM" id="SSF52467">
    <property type="entry name" value="DHS-like NAD/FAD-binding domain"/>
    <property type="match status" value="1"/>
</dbReference>
<dbReference type="InterPro" id="IPR001308">
    <property type="entry name" value="ETF_a/FixB"/>
</dbReference>
<dbReference type="RefSeq" id="WP_289999226.1">
    <property type="nucleotide sequence ID" value="NZ_JAUEPH010000002.1"/>
</dbReference>